<evidence type="ECO:0000259" key="6">
    <source>
        <dbReference type="Pfam" id="PF08281"/>
    </source>
</evidence>
<reference evidence="7 8" key="1">
    <citation type="submission" date="2019-02" db="EMBL/GenBank/DDBJ databases">
        <title>Genomic Encyclopedia of Type Strains, Phase IV (KMG-IV): sequencing the most valuable type-strain genomes for metagenomic binning, comparative biology and taxonomic classification.</title>
        <authorList>
            <person name="Goeker M."/>
        </authorList>
    </citation>
    <scope>NUCLEOTIDE SEQUENCE [LARGE SCALE GENOMIC DNA]</scope>
    <source>
        <strain evidence="7 8">DSM 28825</strain>
    </source>
</reference>
<dbReference type="GO" id="GO:0006352">
    <property type="term" value="P:DNA-templated transcription initiation"/>
    <property type="evidence" value="ECO:0007669"/>
    <property type="project" value="InterPro"/>
</dbReference>
<dbReference type="CDD" id="cd06171">
    <property type="entry name" value="Sigma70_r4"/>
    <property type="match status" value="1"/>
</dbReference>
<dbReference type="InterPro" id="IPR013325">
    <property type="entry name" value="RNA_pol_sigma_r2"/>
</dbReference>
<name>A0A4Q7VL75_9BACT</name>
<dbReference type="SUPFAM" id="SSF88946">
    <property type="entry name" value="Sigma2 domain of RNA polymerase sigma factors"/>
    <property type="match status" value="1"/>
</dbReference>
<dbReference type="PANTHER" id="PTHR43133:SF46">
    <property type="entry name" value="RNA POLYMERASE SIGMA-70 FACTOR ECF SUBFAMILY"/>
    <property type="match status" value="1"/>
</dbReference>
<dbReference type="EMBL" id="SHKN01000001">
    <property type="protein sequence ID" value="RZT96992.1"/>
    <property type="molecule type" value="Genomic_DNA"/>
</dbReference>
<dbReference type="Gene3D" id="1.10.1740.10">
    <property type="match status" value="1"/>
</dbReference>
<evidence type="ECO:0000256" key="4">
    <source>
        <dbReference type="ARBA" id="ARBA00023163"/>
    </source>
</evidence>
<dbReference type="InterPro" id="IPR036388">
    <property type="entry name" value="WH-like_DNA-bd_sf"/>
</dbReference>
<evidence type="ECO:0000256" key="3">
    <source>
        <dbReference type="ARBA" id="ARBA00023082"/>
    </source>
</evidence>
<dbReference type="InterPro" id="IPR039425">
    <property type="entry name" value="RNA_pol_sigma-70-like"/>
</dbReference>
<dbReference type="GO" id="GO:0003677">
    <property type="term" value="F:DNA binding"/>
    <property type="evidence" value="ECO:0007669"/>
    <property type="project" value="InterPro"/>
</dbReference>
<feature type="domain" description="RNA polymerase sigma-70 region 2" evidence="5">
    <location>
        <begin position="23"/>
        <end position="86"/>
    </location>
</feature>
<dbReference type="AlphaFoldDB" id="A0A4Q7VL75"/>
<evidence type="ECO:0000313" key="7">
    <source>
        <dbReference type="EMBL" id="RZT96992.1"/>
    </source>
</evidence>
<dbReference type="RefSeq" id="WP_165389618.1">
    <property type="nucleotide sequence ID" value="NZ_SHKN01000001.1"/>
</dbReference>
<sequence>MNDQEKILILGLANRDKRAYAILFEKYHAPLFRFAETYVCCPGLAEDIVQEVFIKLWENPLRRVSKSLRSYLFLMVRNACIDYLRSVQVEDKKKQKLFDAQILSDSADLDIDDNISQKIKEAIEELPEQCREVYQMSVFDGLKYSEISEELNISVSSVKVQVFRAKNSLREKLTNLREFLILFSFTHLPKKVY</sequence>
<evidence type="ECO:0000256" key="1">
    <source>
        <dbReference type="ARBA" id="ARBA00010641"/>
    </source>
</evidence>
<dbReference type="NCBIfam" id="TIGR02937">
    <property type="entry name" value="sigma70-ECF"/>
    <property type="match status" value="1"/>
</dbReference>
<dbReference type="NCBIfam" id="TIGR02985">
    <property type="entry name" value="Sig70_bacteroi1"/>
    <property type="match status" value="1"/>
</dbReference>
<evidence type="ECO:0000313" key="8">
    <source>
        <dbReference type="Proteomes" id="UP000293562"/>
    </source>
</evidence>
<feature type="domain" description="RNA polymerase sigma factor 70 region 4 type 2" evidence="6">
    <location>
        <begin position="117"/>
        <end position="168"/>
    </location>
</feature>
<dbReference type="InterPro" id="IPR014284">
    <property type="entry name" value="RNA_pol_sigma-70_dom"/>
</dbReference>
<evidence type="ECO:0000259" key="5">
    <source>
        <dbReference type="Pfam" id="PF04542"/>
    </source>
</evidence>
<accession>A0A4Q7VL75</accession>
<dbReference type="Gene3D" id="1.10.10.10">
    <property type="entry name" value="Winged helix-like DNA-binding domain superfamily/Winged helix DNA-binding domain"/>
    <property type="match status" value="1"/>
</dbReference>
<dbReference type="SUPFAM" id="SSF88659">
    <property type="entry name" value="Sigma3 and sigma4 domains of RNA polymerase sigma factors"/>
    <property type="match status" value="1"/>
</dbReference>
<keyword evidence="2" id="KW-0805">Transcription regulation</keyword>
<dbReference type="InterPro" id="IPR014327">
    <property type="entry name" value="RNA_pol_sigma70_bacteroid"/>
</dbReference>
<dbReference type="InterPro" id="IPR007627">
    <property type="entry name" value="RNA_pol_sigma70_r2"/>
</dbReference>
<comment type="caution">
    <text evidence="7">The sequence shown here is derived from an EMBL/GenBank/DDBJ whole genome shotgun (WGS) entry which is preliminary data.</text>
</comment>
<dbReference type="InterPro" id="IPR013324">
    <property type="entry name" value="RNA_pol_sigma_r3/r4-like"/>
</dbReference>
<dbReference type="Pfam" id="PF04542">
    <property type="entry name" value="Sigma70_r2"/>
    <property type="match status" value="1"/>
</dbReference>
<dbReference type="Pfam" id="PF08281">
    <property type="entry name" value="Sigma70_r4_2"/>
    <property type="match status" value="1"/>
</dbReference>
<comment type="similarity">
    <text evidence="1">Belongs to the sigma-70 factor family. ECF subfamily.</text>
</comment>
<keyword evidence="8" id="KW-1185">Reference proteome</keyword>
<keyword evidence="4" id="KW-0804">Transcription</keyword>
<dbReference type="GO" id="GO:0016987">
    <property type="term" value="F:sigma factor activity"/>
    <property type="evidence" value="ECO:0007669"/>
    <property type="project" value="UniProtKB-KW"/>
</dbReference>
<evidence type="ECO:0000256" key="2">
    <source>
        <dbReference type="ARBA" id="ARBA00023015"/>
    </source>
</evidence>
<gene>
    <name evidence="7" type="ORF">EV201_1649</name>
</gene>
<proteinExistence type="inferred from homology"/>
<dbReference type="InterPro" id="IPR013249">
    <property type="entry name" value="RNA_pol_sigma70_r4_t2"/>
</dbReference>
<dbReference type="PANTHER" id="PTHR43133">
    <property type="entry name" value="RNA POLYMERASE ECF-TYPE SIGMA FACTO"/>
    <property type="match status" value="1"/>
</dbReference>
<dbReference type="Proteomes" id="UP000293562">
    <property type="component" value="Unassembled WGS sequence"/>
</dbReference>
<keyword evidence="3" id="KW-0731">Sigma factor</keyword>
<protein>
    <submittedName>
        <fullName evidence="7">RNA polymerase sigma-70 factor (ECF subfamily)</fullName>
    </submittedName>
</protein>
<organism evidence="7 8">
    <name type="scientific">Ancylomarina subtilis</name>
    <dbReference type="NCBI Taxonomy" id="1639035"/>
    <lineage>
        <taxon>Bacteria</taxon>
        <taxon>Pseudomonadati</taxon>
        <taxon>Bacteroidota</taxon>
        <taxon>Bacteroidia</taxon>
        <taxon>Marinilabiliales</taxon>
        <taxon>Marinifilaceae</taxon>
        <taxon>Ancylomarina</taxon>
    </lineage>
</organism>